<dbReference type="PROSITE" id="PS50908">
    <property type="entry name" value="RWD"/>
    <property type="match status" value="1"/>
</dbReference>
<reference evidence="2" key="1">
    <citation type="submission" date="2023-05" db="EMBL/GenBank/DDBJ databases">
        <authorList>
            <person name="Stuckert A."/>
        </authorList>
    </citation>
    <scope>NUCLEOTIDE SEQUENCE</scope>
</reference>
<dbReference type="CDD" id="cd23818">
    <property type="entry name" value="RWD_RNF25"/>
    <property type="match status" value="1"/>
</dbReference>
<dbReference type="PANTHER" id="PTHR13198">
    <property type="entry name" value="RING FINGER PROTEIN 25"/>
    <property type="match status" value="1"/>
</dbReference>
<evidence type="ECO:0000313" key="3">
    <source>
        <dbReference type="Proteomes" id="UP001162483"/>
    </source>
</evidence>
<dbReference type="Gene3D" id="3.30.40.10">
    <property type="entry name" value="Zinc/RING finger domain, C3HC4 (zinc finger)"/>
    <property type="match status" value="1"/>
</dbReference>
<comment type="caution">
    <text evidence="2">The sequence shown here is derived from an EMBL/GenBank/DDBJ whole genome shotgun (WGS) entry which is preliminary data.</text>
</comment>
<protein>
    <recommendedName>
        <fullName evidence="1">RWD domain-containing protein</fullName>
    </recommendedName>
</protein>
<dbReference type="InterPro" id="IPR006575">
    <property type="entry name" value="RWD_dom"/>
</dbReference>
<dbReference type="Gene3D" id="3.10.110.10">
    <property type="entry name" value="Ubiquitin Conjugating Enzyme"/>
    <property type="match status" value="1"/>
</dbReference>
<name>A0ABN9GV17_9NEOB</name>
<dbReference type="PANTHER" id="PTHR13198:SF4">
    <property type="entry name" value="E3 UBIQUITIN-PROTEIN LIGASE RNF25"/>
    <property type="match status" value="1"/>
</dbReference>
<dbReference type="EMBL" id="CATNWA010019293">
    <property type="protein sequence ID" value="CAI9612383.1"/>
    <property type="molecule type" value="Genomic_DNA"/>
</dbReference>
<accession>A0ABN9GV17</accession>
<dbReference type="InterPro" id="IPR013083">
    <property type="entry name" value="Znf_RING/FYVE/PHD"/>
</dbReference>
<gene>
    <name evidence="2" type="ORF">SPARVUS_LOCUS14705243</name>
</gene>
<evidence type="ECO:0000313" key="2">
    <source>
        <dbReference type="EMBL" id="CAI9612383.1"/>
    </source>
</evidence>
<feature type="domain" description="RWD" evidence="1">
    <location>
        <begin position="13"/>
        <end position="120"/>
    </location>
</feature>
<dbReference type="InterPro" id="IPR039133">
    <property type="entry name" value="RNF25"/>
</dbReference>
<dbReference type="Pfam" id="PF05773">
    <property type="entry name" value="RWD"/>
    <property type="match status" value="1"/>
</dbReference>
<dbReference type="SUPFAM" id="SSF54495">
    <property type="entry name" value="UBC-like"/>
    <property type="match status" value="1"/>
</dbReference>
<dbReference type="SMART" id="SM00591">
    <property type="entry name" value="RWD"/>
    <property type="match status" value="1"/>
</dbReference>
<keyword evidence="3" id="KW-1185">Reference proteome</keyword>
<organism evidence="2 3">
    <name type="scientific">Staurois parvus</name>
    <dbReference type="NCBI Taxonomy" id="386267"/>
    <lineage>
        <taxon>Eukaryota</taxon>
        <taxon>Metazoa</taxon>
        <taxon>Chordata</taxon>
        <taxon>Craniata</taxon>
        <taxon>Vertebrata</taxon>
        <taxon>Euteleostomi</taxon>
        <taxon>Amphibia</taxon>
        <taxon>Batrachia</taxon>
        <taxon>Anura</taxon>
        <taxon>Neobatrachia</taxon>
        <taxon>Ranoidea</taxon>
        <taxon>Ranidae</taxon>
        <taxon>Staurois</taxon>
    </lineage>
</organism>
<evidence type="ECO:0000259" key="1">
    <source>
        <dbReference type="PROSITE" id="PS50908"/>
    </source>
</evidence>
<proteinExistence type="predicted"/>
<sequence>MAEEDQEEGSVCQELQVLQSIYLEELEISRGDRVELRITLHPATGDDAESQYVRLTLHLSLPPQYPDDPPEISVTNPRGLFDKQIHSITDILHRTAAQQSVGGPLLYELIEKGKEMLTASNIPRGHCVICLYGFQEGDSLTKTPCFSSLPSFTLPGTICQALPGREPGRELVCFVSGMSGKSDL</sequence>
<dbReference type="Proteomes" id="UP001162483">
    <property type="component" value="Unassembled WGS sequence"/>
</dbReference>
<dbReference type="InterPro" id="IPR016135">
    <property type="entry name" value="UBQ-conjugating_enzyme/RWD"/>
</dbReference>